<protein>
    <submittedName>
        <fullName evidence="2">Predicted protein</fullName>
    </submittedName>
</protein>
<dbReference type="AlphaFoldDB" id="D7MQF4"/>
<organism evidence="3">
    <name type="scientific">Arabidopsis lyrata subsp. lyrata</name>
    <name type="common">Lyre-leaved rock-cress</name>
    <dbReference type="NCBI Taxonomy" id="81972"/>
    <lineage>
        <taxon>Eukaryota</taxon>
        <taxon>Viridiplantae</taxon>
        <taxon>Streptophyta</taxon>
        <taxon>Embryophyta</taxon>
        <taxon>Tracheophyta</taxon>
        <taxon>Spermatophyta</taxon>
        <taxon>Magnoliopsida</taxon>
        <taxon>eudicotyledons</taxon>
        <taxon>Gunneridae</taxon>
        <taxon>Pentapetalae</taxon>
        <taxon>rosids</taxon>
        <taxon>malvids</taxon>
        <taxon>Brassicales</taxon>
        <taxon>Brassicaceae</taxon>
        <taxon>Camelineae</taxon>
        <taxon>Arabidopsis</taxon>
    </lineage>
</organism>
<accession>D7MQF4</accession>
<name>D7MQF4_ARALL</name>
<feature type="region of interest" description="Disordered" evidence="1">
    <location>
        <begin position="159"/>
        <end position="182"/>
    </location>
</feature>
<feature type="compositionally biased region" description="Low complexity" evidence="1">
    <location>
        <begin position="165"/>
        <end position="176"/>
    </location>
</feature>
<proteinExistence type="predicted"/>
<keyword evidence="3" id="KW-1185">Reference proteome</keyword>
<gene>
    <name evidence="2" type="ORF">ARALYDRAFT_685521</name>
</gene>
<evidence type="ECO:0000313" key="2">
    <source>
        <dbReference type="EMBL" id="EFH40841.1"/>
    </source>
</evidence>
<dbReference type="EMBL" id="GL348720">
    <property type="protein sequence ID" value="EFH40841.1"/>
    <property type="molecule type" value="Genomic_DNA"/>
</dbReference>
<feature type="compositionally biased region" description="Basic and acidic residues" evidence="1">
    <location>
        <begin position="277"/>
        <end position="313"/>
    </location>
</feature>
<dbReference type="Proteomes" id="UP000008694">
    <property type="component" value="Unassembled WGS sequence"/>
</dbReference>
<reference evidence="3" key="1">
    <citation type="journal article" date="2011" name="Nat. Genet.">
        <title>The Arabidopsis lyrata genome sequence and the basis of rapid genome size change.</title>
        <authorList>
            <person name="Hu T.T."/>
            <person name="Pattyn P."/>
            <person name="Bakker E.G."/>
            <person name="Cao J."/>
            <person name="Cheng J.-F."/>
            <person name="Clark R.M."/>
            <person name="Fahlgren N."/>
            <person name="Fawcett J.A."/>
            <person name="Grimwood J."/>
            <person name="Gundlach H."/>
            <person name="Haberer G."/>
            <person name="Hollister J.D."/>
            <person name="Ossowski S."/>
            <person name="Ottilar R.P."/>
            <person name="Salamov A.A."/>
            <person name="Schneeberger K."/>
            <person name="Spannagl M."/>
            <person name="Wang X."/>
            <person name="Yang L."/>
            <person name="Nasrallah M.E."/>
            <person name="Bergelson J."/>
            <person name="Carrington J.C."/>
            <person name="Gaut B.S."/>
            <person name="Schmutz J."/>
            <person name="Mayer K.F.X."/>
            <person name="Van de Peer Y."/>
            <person name="Grigoriev I.V."/>
            <person name="Nordborg M."/>
            <person name="Weigel D."/>
            <person name="Guo Y.-L."/>
        </authorList>
    </citation>
    <scope>NUCLEOTIDE SEQUENCE [LARGE SCALE GENOMIC DNA]</scope>
    <source>
        <strain evidence="3">cv. MN47</strain>
    </source>
</reference>
<feature type="region of interest" description="Disordered" evidence="1">
    <location>
        <begin position="37"/>
        <end position="106"/>
    </location>
</feature>
<evidence type="ECO:0000313" key="3">
    <source>
        <dbReference type="Proteomes" id="UP000008694"/>
    </source>
</evidence>
<feature type="compositionally biased region" description="Basic residues" evidence="1">
    <location>
        <begin position="85"/>
        <end position="97"/>
    </location>
</feature>
<sequence>MNELSRMLDAKLNAQYKKIIKGVSDWFIANTLISAENGEDVPPENGKEVSAEKRKGKKVPVPQSKPLHISDGDDDFDTLFPLRPPSRRPSRIGKAAHRVPQAPDKGLGLNNSVEGIASYYNRFLSGDCSGSRSGDGLASHVAVEENGLVNCQSLEESSKVSTEYGNNGNTAVNNNDDNLEDTEMGDVADKEAAHTEGDDEEVFQNIPQSYFGGNMITKTITLLLSGQELAIEDIAPKDSELIQELSSRDASPKHGKPIQDPLIEDIGEEELQCLDASPKDRELIQDSQTEAKVDEEKQSSGDALPKDREPIEV</sequence>
<evidence type="ECO:0000256" key="1">
    <source>
        <dbReference type="SAM" id="MobiDB-lite"/>
    </source>
</evidence>
<dbReference type="HOGENOM" id="CLU_790736_0_0_1"/>
<dbReference type="Gramene" id="Al_scaffold_0008_2341">
    <property type="protein sequence ID" value="Al_scaffold_0008_2341"/>
    <property type="gene ID" value="Al_scaffold_0008_2341"/>
</dbReference>
<feature type="region of interest" description="Disordered" evidence="1">
    <location>
        <begin position="275"/>
        <end position="313"/>
    </location>
</feature>